<comment type="caution">
    <text evidence="1">The sequence shown here is derived from an EMBL/GenBank/DDBJ whole genome shotgun (WGS) entry which is preliminary data.</text>
</comment>
<organism evidence="1 2">
    <name type="scientific">Methylobacillus methanolivorans</name>
    <dbReference type="NCBI Taxonomy" id="1848927"/>
    <lineage>
        <taxon>Bacteria</taxon>
        <taxon>Pseudomonadati</taxon>
        <taxon>Pseudomonadota</taxon>
        <taxon>Betaproteobacteria</taxon>
        <taxon>Nitrosomonadales</taxon>
        <taxon>Methylophilaceae</taxon>
        <taxon>Methylobacillus</taxon>
    </lineage>
</organism>
<reference evidence="1 2" key="1">
    <citation type="submission" date="2024-11" db="EMBL/GenBank/DDBJ databases">
        <authorList>
            <person name="Kaparullina E.N."/>
            <person name="Delegan Y.A."/>
            <person name="Doronina N.V."/>
        </authorList>
    </citation>
    <scope>NUCLEOTIDE SEQUENCE [LARGE SCALE GENOMIC DNA]</scope>
    <source>
        <strain evidence="1 2">7sh_L</strain>
    </source>
</reference>
<protein>
    <submittedName>
        <fullName evidence="1">Uncharacterized protein</fullName>
    </submittedName>
</protein>
<accession>A0ABW8GJE6</accession>
<gene>
    <name evidence="1" type="ORF">ACIKP9_04605</name>
</gene>
<proteinExistence type="predicted"/>
<dbReference type="Proteomes" id="UP001617669">
    <property type="component" value="Unassembled WGS sequence"/>
</dbReference>
<dbReference type="EMBL" id="JBIWXY010000001">
    <property type="protein sequence ID" value="MFJ5445502.1"/>
    <property type="molecule type" value="Genomic_DNA"/>
</dbReference>
<evidence type="ECO:0000313" key="1">
    <source>
        <dbReference type="EMBL" id="MFJ5445502.1"/>
    </source>
</evidence>
<evidence type="ECO:0000313" key="2">
    <source>
        <dbReference type="Proteomes" id="UP001617669"/>
    </source>
</evidence>
<sequence>MTVDIALRRRAILTGLRPFLDDDALLSAVALWAREYANQPPFALSGFVAKCCARAEHLAQRGQMLRAIIAAMELPPSQLLPDPGSQGEILAAVAEQARLNDQTQMFSLLLSALIGLSDASMQSMIRSRLLQQLTKQKLEREPHQVMQDWLAGHVVSLTKNYDLKLLQALVNQAYIVMCEVLGPVKADQLLANAIRQVDIQGAHLSFRVHDLL</sequence>
<keyword evidence="2" id="KW-1185">Reference proteome</keyword>
<name>A0ABW8GJE6_9PROT</name>
<dbReference type="RefSeq" id="WP_400879894.1">
    <property type="nucleotide sequence ID" value="NZ_JBIWXY010000001.1"/>
</dbReference>